<accession>A0ABW4LJ92</accession>
<sequence length="212" mass="23993">MKPVKRLSESPTIHPSSVVHSSELGVWTEIGPNTTIQESSFGDYSYTAGDAQIIYAEVGKFCSIASHVRINPGNHPMWRVTQHHATYRREQYDLGQDDTEFFEWRKEHKVTVGHDVWIGHGAIIMPGVTIGTGAVIGAGAVVTKDIPPYMIAVGIPAKPIRERFPRHMVEKLLNIQWWNWDRGMLEERFDTLNDLEKFIELYSEESECKGGS</sequence>
<dbReference type="PANTHER" id="PTHR43300:SF11">
    <property type="entry name" value="ACETYLTRANSFERASE RV3034C-RELATED"/>
    <property type="match status" value="1"/>
</dbReference>
<dbReference type="InterPro" id="IPR018357">
    <property type="entry name" value="Hexapep_transf_CS"/>
</dbReference>
<gene>
    <name evidence="3" type="ORF">ACFSCX_01260</name>
</gene>
<dbReference type="InterPro" id="IPR017694">
    <property type="entry name" value="Phosphonate_tfrase_rpt"/>
</dbReference>
<protein>
    <submittedName>
        <fullName evidence="3">DapH/DapD/GlmU-related protein</fullName>
    </submittedName>
</protein>
<dbReference type="Proteomes" id="UP001597214">
    <property type="component" value="Unassembled WGS sequence"/>
</dbReference>
<dbReference type="PANTHER" id="PTHR43300">
    <property type="entry name" value="ACETYLTRANSFERASE"/>
    <property type="match status" value="1"/>
</dbReference>
<keyword evidence="2" id="KW-0677">Repeat</keyword>
<evidence type="ECO:0000256" key="1">
    <source>
        <dbReference type="ARBA" id="ARBA00022679"/>
    </source>
</evidence>
<dbReference type="NCBIfam" id="TIGR03308">
    <property type="entry name" value="phn_thr-fam"/>
    <property type="match status" value="1"/>
</dbReference>
<keyword evidence="4" id="KW-1185">Reference proteome</keyword>
<keyword evidence="1" id="KW-0808">Transferase</keyword>
<dbReference type="EMBL" id="JBHUEM010000001">
    <property type="protein sequence ID" value="MFD1735181.1"/>
    <property type="molecule type" value="Genomic_DNA"/>
</dbReference>
<dbReference type="RefSeq" id="WP_377926273.1">
    <property type="nucleotide sequence ID" value="NZ_JBHUEM010000001.1"/>
</dbReference>
<evidence type="ECO:0000313" key="3">
    <source>
        <dbReference type="EMBL" id="MFD1735181.1"/>
    </source>
</evidence>
<proteinExistence type="predicted"/>
<reference evidence="4" key="1">
    <citation type="journal article" date="2019" name="Int. J. Syst. Evol. Microbiol.">
        <title>The Global Catalogue of Microorganisms (GCM) 10K type strain sequencing project: providing services to taxonomists for standard genome sequencing and annotation.</title>
        <authorList>
            <consortium name="The Broad Institute Genomics Platform"/>
            <consortium name="The Broad Institute Genome Sequencing Center for Infectious Disease"/>
            <person name="Wu L."/>
            <person name="Ma J."/>
        </authorList>
    </citation>
    <scope>NUCLEOTIDE SEQUENCE [LARGE SCALE GENOMIC DNA]</scope>
    <source>
        <strain evidence="4">CCUG 49339</strain>
    </source>
</reference>
<comment type="caution">
    <text evidence="3">The sequence shown here is derived from an EMBL/GenBank/DDBJ whole genome shotgun (WGS) entry which is preliminary data.</text>
</comment>
<name>A0ABW4LJ92_9BACI</name>
<dbReference type="InterPro" id="IPR011004">
    <property type="entry name" value="Trimer_LpxA-like_sf"/>
</dbReference>
<evidence type="ECO:0000313" key="4">
    <source>
        <dbReference type="Proteomes" id="UP001597214"/>
    </source>
</evidence>
<dbReference type="SUPFAM" id="SSF51161">
    <property type="entry name" value="Trimeric LpxA-like enzymes"/>
    <property type="match status" value="1"/>
</dbReference>
<dbReference type="InterPro" id="IPR001451">
    <property type="entry name" value="Hexapep"/>
</dbReference>
<dbReference type="InterPro" id="IPR050179">
    <property type="entry name" value="Trans_hexapeptide_repeat"/>
</dbReference>
<dbReference type="CDD" id="cd03349">
    <property type="entry name" value="LbH_XAT"/>
    <property type="match status" value="1"/>
</dbReference>
<dbReference type="Gene3D" id="2.160.10.10">
    <property type="entry name" value="Hexapeptide repeat proteins"/>
    <property type="match status" value="1"/>
</dbReference>
<evidence type="ECO:0000256" key="2">
    <source>
        <dbReference type="ARBA" id="ARBA00022737"/>
    </source>
</evidence>
<organism evidence="3 4">
    <name type="scientific">Bacillus salitolerans</name>
    <dbReference type="NCBI Taxonomy" id="1437434"/>
    <lineage>
        <taxon>Bacteria</taxon>
        <taxon>Bacillati</taxon>
        <taxon>Bacillota</taxon>
        <taxon>Bacilli</taxon>
        <taxon>Bacillales</taxon>
        <taxon>Bacillaceae</taxon>
        <taxon>Bacillus</taxon>
    </lineage>
</organism>
<dbReference type="Pfam" id="PF00132">
    <property type="entry name" value="Hexapep"/>
    <property type="match status" value="1"/>
</dbReference>
<dbReference type="PROSITE" id="PS00101">
    <property type="entry name" value="HEXAPEP_TRANSFERASES"/>
    <property type="match status" value="1"/>
</dbReference>